<evidence type="ECO:0000313" key="5">
    <source>
        <dbReference type="EMBL" id="MBL7627984.1"/>
    </source>
</evidence>
<protein>
    <submittedName>
        <fullName evidence="5">Winged helix-turn-helix transcriptional regulator</fullName>
    </submittedName>
</protein>
<dbReference type="SMART" id="SM00419">
    <property type="entry name" value="HTH_CRP"/>
    <property type="match status" value="1"/>
</dbReference>
<reference evidence="5" key="1">
    <citation type="submission" date="2020-12" db="EMBL/GenBank/DDBJ databases">
        <title>Genomic characterization of non-nitrogen-fixing Frankia strains.</title>
        <authorList>
            <person name="Carlos-Shanley C."/>
            <person name="Guerra T."/>
            <person name="Hahn D."/>
        </authorList>
    </citation>
    <scope>NUCLEOTIDE SEQUENCE</scope>
    <source>
        <strain evidence="5">CN6</strain>
    </source>
</reference>
<dbReference type="PANTHER" id="PTHR33154">
    <property type="entry name" value="TRANSCRIPTIONAL REGULATOR, ARSR FAMILY"/>
    <property type="match status" value="1"/>
</dbReference>
<dbReference type="SMART" id="SM00418">
    <property type="entry name" value="HTH_ARSR"/>
    <property type="match status" value="1"/>
</dbReference>
<dbReference type="PRINTS" id="PR00778">
    <property type="entry name" value="HTHARSR"/>
</dbReference>
<dbReference type="AlphaFoldDB" id="A0A937RIJ1"/>
<dbReference type="RefSeq" id="WP_203001467.1">
    <property type="nucleotide sequence ID" value="NZ_JADWYU010000223.1"/>
</dbReference>
<dbReference type="GO" id="GO:0003700">
    <property type="term" value="F:DNA-binding transcription factor activity"/>
    <property type="evidence" value="ECO:0007669"/>
    <property type="project" value="InterPro"/>
</dbReference>
<name>A0A937RIJ1_9ACTN</name>
<dbReference type="GO" id="GO:0003677">
    <property type="term" value="F:DNA binding"/>
    <property type="evidence" value="ECO:0007669"/>
    <property type="project" value="UniProtKB-KW"/>
</dbReference>
<dbReference type="InterPro" id="IPR051081">
    <property type="entry name" value="HTH_MetalResp_TranReg"/>
</dbReference>
<keyword evidence="6" id="KW-1185">Reference proteome</keyword>
<feature type="domain" description="HTH arsR-type" evidence="4">
    <location>
        <begin position="279"/>
        <end position="371"/>
    </location>
</feature>
<accession>A0A937RIJ1</accession>
<dbReference type="InterPro" id="IPR011991">
    <property type="entry name" value="ArsR-like_HTH"/>
</dbReference>
<dbReference type="InterPro" id="IPR012318">
    <property type="entry name" value="HTH_CRP"/>
</dbReference>
<keyword evidence="3" id="KW-0804">Transcription</keyword>
<proteinExistence type="predicted"/>
<keyword evidence="1" id="KW-0805">Transcription regulation</keyword>
<evidence type="ECO:0000313" key="6">
    <source>
        <dbReference type="Proteomes" id="UP000604475"/>
    </source>
</evidence>
<dbReference type="InterPro" id="IPR036390">
    <property type="entry name" value="WH_DNA-bd_sf"/>
</dbReference>
<dbReference type="Proteomes" id="UP000604475">
    <property type="component" value="Unassembled WGS sequence"/>
</dbReference>
<organism evidence="5 6">
    <name type="scientific">Frankia nepalensis</name>
    <dbReference type="NCBI Taxonomy" id="1836974"/>
    <lineage>
        <taxon>Bacteria</taxon>
        <taxon>Bacillati</taxon>
        <taxon>Actinomycetota</taxon>
        <taxon>Actinomycetes</taxon>
        <taxon>Frankiales</taxon>
        <taxon>Frankiaceae</taxon>
        <taxon>Frankia</taxon>
    </lineage>
</organism>
<gene>
    <name evidence="5" type="ORF">I7412_12530</name>
</gene>
<dbReference type="InterPro" id="IPR001845">
    <property type="entry name" value="HTH_ArsR_DNA-bd_dom"/>
</dbReference>
<dbReference type="InterPro" id="IPR045981">
    <property type="entry name" value="DUF5937"/>
</dbReference>
<dbReference type="NCBIfam" id="NF033788">
    <property type="entry name" value="HTH_metalloreg"/>
    <property type="match status" value="1"/>
</dbReference>
<evidence type="ECO:0000256" key="1">
    <source>
        <dbReference type="ARBA" id="ARBA00023015"/>
    </source>
</evidence>
<comment type="caution">
    <text evidence="5">The sequence shown here is derived from an EMBL/GenBank/DDBJ whole genome shotgun (WGS) entry which is preliminary data.</text>
</comment>
<dbReference type="InterPro" id="IPR036388">
    <property type="entry name" value="WH-like_DNA-bd_sf"/>
</dbReference>
<keyword evidence="2" id="KW-0238">DNA-binding</keyword>
<dbReference type="PROSITE" id="PS50987">
    <property type="entry name" value="HTH_ARSR_2"/>
    <property type="match status" value="1"/>
</dbReference>
<dbReference type="CDD" id="cd00090">
    <property type="entry name" value="HTH_ARSR"/>
    <property type="match status" value="1"/>
</dbReference>
<sequence>MSVVIVLDGVGPDRFTVAVSPLAELAASLHVLTEHAHHAGHAGWAAAVVRTAPPEFRAGLRRFAPLWTALRWRGFYPGLPGAGSAGQGLAGPAPGAGLAGLSLDRFAELTAYTCASGYRGFEFGRVLRDAGQAAVLRQTAAALPEPHLALAEDLLRDPELLRVEVLGFLDLSRRVFFRALWAETEPALRRAAHRVRRLLADEGPAAALVSLSPVSARLASRAGPREGGPARVVFDKVHHTVINPGRAPVLLIPTRFGAPHLLVKDEPGLPPVVHFPVEAPGVGVTLARGRLLALTDPSRVRLCRLIARQPMTTADLAERLGMTRPQVSRHLRVLRDLGLARVERDGRYARYGLDLAAVERIGHDLATALQY</sequence>
<evidence type="ECO:0000259" key="4">
    <source>
        <dbReference type="PROSITE" id="PS50987"/>
    </source>
</evidence>
<dbReference type="Pfam" id="PF12840">
    <property type="entry name" value="HTH_20"/>
    <property type="match status" value="1"/>
</dbReference>
<dbReference type="Gene3D" id="1.10.10.10">
    <property type="entry name" value="Winged helix-like DNA-binding domain superfamily/Winged helix DNA-binding domain"/>
    <property type="match status" value="1"/>
</dbReference>
<dbReference type="PANTHER" id="PTHR33154:SF33">
    <property type="entry name" value="TRANSCRIPTIONAL REPRESSOR SDPR"/>
    <property type="match status" value="1"/>
</dbReference>
<evidence type="ECO:0000256" key="3">
    <source>
        <dbReference type="ARBA" id="ARBA00023163"/>
    </source>
</evidence>
<evidence type="ECO:0000256" key="2">
    <source>
        <dbReference type="ARBA" id="ARBA00023125"/>
    </source>
</evidence>
<dbReference type="SUPFAM" id="SSF46785">
    <property type="entry name" value="Winged helix' DNA-binding domain"/>
    <property type="match status" value="1"/>
</dbReference>
<dbReference type="Pfam" id="PF19361">
    <property type="entry name" value="DUF5937"/>
    <property type="match status" value="1"/>
</dbReference>
<dbReference type="EMBL" id="JAEACQ010000165">
    <property type="protein sequence ID" value="MBL7627984.1"/>
    <property type="molecule type" value="Genomic_DNA"/>
</dbReference>